<dbReference type="VEuPathDB" id="ToxoDB:CSUI_010000"/>
<dbReference type="InterPro" id="IPR029071">
    <property type="entry name" value="Ubiquitin-like_domsf"/>
</dbReference>
<keyword evidence="6" id="KW-0687">Ribonucleoprotein</keyword>
<dbReference type="GO" id="GO:0006412">
    <property type="term" value="P:translation"/>
    <property type="evidence" value="ECO:0007669"/>
    <property type="project" value="InterPro"/>
</dbReference>
<dbReference type="Pfam" id="PF00240">
    <property type="entry name" value="ubiquitin"/>
    <property type="match status" value="1"/>
</dbReference>
<evidence type="ECO:0000313" key="8">
    <source>
        <dbReference type="EMBL" id="PHJ16191.1"/>
    </source>
</evidence>
<dbReference type="InterPro" id="IPR019956">
    <property type="entry name" value="Ubiquitin_dom"/>
</dbReference>
<dbReference type="OrthoDB" id="1649877at2759"/>
<name>A0A2C6JE19_9APIC</name>
<dbReference type="SUPFAM" id="SSF54236">
    <property type="entry name" value="Ubiquitin-like"/>
    <property type="match status" value="1"/>
</dbReference>
<organism evidence="8 9">
    <name type="scientific">Cystoisospora suis</name>
    <dbReference type="NCBI Taxonomy" id="483139"/>
    <lineage>
        <taxon>Eukaryota</taxon>
        <taxon>Sar</taxon>
        <taxon>Alveolata</taxon>
        <taxon>Apicomplexa</taxon>
        <taxon>Conoidasida</taxon>
        <taxon>Coccidia</taxon>
        <taxon>Eucoccidiorida</taxon>
        <taxon>Eimeriorina</taxon>
        <taxon>Sarcocystidae</taxon>
        <taxon>Cystoisospora</taxon>
    </lineage>
</organism>
<comment type="similarity">
    <text evidence="2">In the C-terminal section; belongs to the eukaryotic ribosomal protein eS31 family.</text>
</comment>
<evidence type="ECO:0000256" key="3">
    <source>
        <dbReference type="ARBA" id="ARBA00022499"/>
    </source>
</evidence>
<dbReference type="GO" id="GO:0003735">
    <property type="term" value="F:structural constituent of ribosome"/>
    <property type="evidence" value="ECO:0007669"/>
    <property type="project" value="InterPro"/>
</dbReference>
<evidence type="ECO:0000256" key="2">
    <source>
        <dbReference type="ARBA" id="ARBA00009891"/>
    </source>
</evidence>
<evidence type="ECO:0000259" key="7">
    <source>
        <dbReference type="PROSITE" id="PS50053"/>
    </source>
</evidence>
<dbReference type="PANTHER" id="PTHR10666">
    <property type="entry name" value="UBIQUITIN"/>
    <property type="match status" value="1"/>
</dbReference>
<sequence>MKFQISRLPVQLSIFVQSLGGETLALEVDSTSTVRDVKEQLQVRQGVDADAQRLCYGLHPLEDDETLAELGLEEEATLYQSLELLGAGKKRKKKTYTKPKKQKHKKKKVKLAVLKFYKVDGNDKVTRLRKECPRETCGAGVFMAAHKNRTYCGRCGLTYILNAEE</sequence>
<dbReference type="GeneID" id="94433318"/>
<accession>A0A2C6JE19</accession>
<dbReference type="SMART" id="SM00213">
    <property type="entry name" value="UBQ"/>
    <property type="match status" value="1"/>
</dbReference>
<dbReference type="PROSITE" id="PS50053">
    <property type="entry name" value="UBIQUITIN_2"/>
    <property type="match status" value="1"/>
</dbReference>
<dbReference type="EMBL" id="MIGC01006505">
    <property type="protein sequence ID" value="PHJ16191.1"/>
    <property type="molecule type" value="Genomic_DNA"/>
</dbReference>
<evidence type="ECO:0000313" key="9">
    <source>
        <dbReference type="Proteomes" id="UP000221165"/>
    </source>
</evidence>
<comment type="similarity">
    <text evidence="1">In the N-terminal section; belongs to the ubiquitin family.</text>
</comment>
<dbReference type="InterPro" id="IPR050158">
    <property type="entry name" value="Ubiquitin_ubiquitin-like"/>
</dbReference>
<dbReference type="InterPro" id="IPR002906">
    <property type="entry name" value="Ribosomal_eS31"/>
</dbReference>
<dbReference type="SMART" id="SM01402">
    <property type="entry name" value="Ribosomal_S27"/>
    <property type="match status" value="1"/>
</dbReference>
<dbReference type="Pfam" id="PF01599">
    <property type="entry name" value="Ribosomal_S27"/>
    <property type="match status" value="1"/>
</dbReference>
<protein>
    <submittedName>
        <fullName evidence="8">Ubiquitin ribosomal protein s27a fusion</fullName>
    </submittedName>
</protein>
<dbReference type="Proteomes" id="UP000221165">
    <property type="component" value="Unassembled WGS sequence"/>
</dbReference>
<evidence type="ECO:0000256" key="4">
    <source>
        <dbReference type="ARBA" id="ARBA00022833"/>
    </source>
</evidence>
<dbReference type="CDD" id="cd17039">
    <property type="entry name" value="Ubl_ubiquitin_like"/>
    <property type="match status" value="1"/>
</dbReference>
<reference evidence="8 9" key="1">
    <citation type="journal article" date="2017" name="Int. J. Parasitol.">
        <title>The genome of the protozoan parasite Cystoisospora suis and a reverse vaccinology approach to identify vaccine candidates.</title>
        <authorList>
            <person name="Palmieri N."/>
            <person name="Shrestha A."/>
            <person name="Ruttkowski B."/>
            <person name="Beck T."/>
            <person name="Vogl C."/>
            <person name="Tomley F."/>
            <person name="Blake D.P."/>
            <person name="Joachim A."/>
        </authorList>
    </citation>
    <scope>NUCLEOTIDE SEQUENCE [LARGE SCALE GENOMIC DNA]</scope>
    <source>
        <strain evidence="8 9">Wien I</strain>
    </source>
</reference>
<dbReference type="Gene3D" id="6.20.50.150">
    <property type="match status" value="1"/>
</dbReference>
<gene>
    <name evidence="8" type="ORF">CSUI_010000</name>
</gene>
<dbReference type="PRINTS" id="PR00348">
    <property type="entry name" value="UBIQUITIN"/>
</dbReference>
<feature type="domain" description="Ubiquitin-like" evidence="7">
    <location>
        <begin position="12"/>
        <end position="87"/>
    </location>
</feature>
<dbReference type="AlphaFoldDB" id="A0A2C6JE19"/>
<dbReference type="Gene3D" id="3.10.20.90">
    <property type="entry name" value="Phosphatidylinositol 3-kinase Catalytic Subunit, Chain A, domain 1"/>
    <property type="match status" value="1"/>
</dbReference>
<dbReference type="GO" id="GO:0005840">
    <property type="term" value="C:ribosome"/>
    <property type="evidence" value="ECO:0007669"/>
    <property type="project" value="UniProtKB-KW"/>
</dbReference>
<evidence type="ECO:0000256" key="6">
    <source>
        <dbReference type="ARBA" id="ARBA00023274"/>
    </source>
</evidence>
<keyword evidence="4" id="KW-0862">Zinc</keyword>
<keyword evidence="5 8" id="KW-0689">Ribosomal protein</keyword>
<dbReference type="GO" id="GO:1990904">
    <property type="term" value="C:ribonucleoprotein complex"/>
    <property type="evidence" value="ECO:0007669"/>
    <property type="project" value="UniProtKB-KW"/>
</dbReference>
<proteinExistence type="inferred from homology"/>
<keyword evidence="9" id="KW-1185">Reference proteome</keyword>
<comment type="caution">
    <text evidence="8">The sequence shown here is derived from an EMBL/GenBank/DDBJ whole genome shotgun (WGS) entry which is preliminary data.</text>
</comment>
<evidence type="ECO:0000256" key="5">
    <source>
        <dbReference type="ARBA" id="ARBA00022980"/>
    </source>
</evidence>
<dbReference type="SUPFAM" id="SSF57829">
    <property type="entry name" value="Zn-binding ribosomal proteins"/>
    <property type="match status" value="1"/>
</dbReference>
<evidence type="ECO:0000256" key="1">
    <source>
        <dbReference type="ARBA" id="ARBA00008373"/>
    </source>
</evidence>
<dbReference type="RefSeq" id="XP_067917921.1">
    <property type="nucleotide sequence ID" value="XM_068070107.1"/>
</dbReference>
<dbReference type="InterPro" id="IPR011332">
    <property type="entry name" value="Ribosomal_zn-bd"/>
</dbReference>
<keyword evidence="3" id="KW-1017">Isopeptide bond</keyword>
<dbReference type="InterPro" id="IPR000626">
    <property type="entry name" value="Ubiquitin-like_dom"/>
</dbReference>
<dbReference type="NCBIfam" id="NF001669">
    <property type="entry name" value="PRK00432.1"/>
    <property type="match status" value="1"/>
</dbReference>
<dbReference type="InterPro" id="IPR038582">
    <property type="entry name" value="Ribosomal_eS31_euk-type_sf"/>
</dbReference>